<reference evidence="1 2" key="1">
    <citation type="journal article" date="2020" name="Front. Microbiol.">
        <title>Single-cell genomics of novel Actinobacteria with the Wood-Ljungdahl pathway discovered in a serpentinizing system.</title>
        <authorList>
            <person name="Merino N."/>
            <person name="Kawai M."/>
            <person name="Boyd E.S."/>
            <person name="Colman D.R."/>
            <person name="McGlynn S.E."/>
            <person name="Nealson K.H."/>
            <person name="Kurokawa K."/>
            <person name="Hongoh Y."/>
        </authorList>
    </citation>
    <scope>NUCLEOTIDE SEQUENCE [LARGE SCALE GENOMIC DNA]</scope>
    <source>
        <strain evidence="1 2">S42</strain>
    </source>
</reference>
<organism evidence="1 2">
    <name type="scientific">Candidatus Hakubella thermalkaliphila</name>
    <dbReference type="NCBI Taxonomy" id="2754717"/>
    <lineage>
        <taxon>Bacteria</taxon>
        <taxon>Bacillati</taxon>
        <taxon>Actinomycetota</taxon>
        <taxon>Actinomycetota incertae sedis</taxon>
        <taxon>Candidatus Hakubellales</taxon>
        <taxon>Candidatus Hakubellaceae</taxon>
        <taxon>Candidatus Hakubella</taxon>
    </lineage>
</organism>
<dbReference type="AlphaFoldDB" id="A0A6V8PP46"/>
<accession>A0A6V8PP46</accession>
<gene>
    <name evidence="1" type="ORF">HKBW3S42_02358</name>
</gene>
<protein>
    <submittedName>
        <fullName evidence="1">Uncharacterized protein</fullName>
    </submittedName>
</protein>
<dbReference type="EMBL" id="BLSA01000886">
    <property type="protein sequence ID" value="GFP34018.1"/>
    <property type="molecule type" value="Genomic_DNA"/>
</dbReference>
<evidence type="ECO:0000313" key="2">
    <source>
        <dbReference type="Proteomes" id="UP000568877"/>
    </source>
</evidence>
<dbReference type="Proteomes" id="UP000568877">
    <property type="component" value="Unassembled WGS sequence"/>
</dbReference>
<name>A0A6V8PP46_9ACTN</name>
<evidence type="ECO:0000313" key="1">
    <source>
        <dbReference type="EMBL" id="GFP34018.1"/>
    </source>
</evidence>
<comment type="caution">
    <text evidence="1">The sequence shown here is derived from an EMBL/GenBank/DDBJ whole genome shotgun (WGS) entry which is preliminary data.</text>
</comment>
<feature type="non-terminal residue" evidence="1">
    <location>
        <position position="46"/>
    </location>
</feature>
<proteinExistence type="predicted"/>
<sequence length="46" mass="5239">MKKTPLLKPPVKGNSYSQDTYITEKEGLHIVIFRLKADAMCFPIES</sequence>